<evidence type="ECO:0000256" key="3">
    <source>
        <dbReference type="PROSITE-ProRule" id="PRU00023"/>
    </source>
</evidence>
<keyword evidence="4" id="KW-0472">Membrane</keyword>
<dbReference type="Proteomes" id="UP001209257">
    <property type="component" value="Unassembled WGS sequence"/>
</dbReference>
<dbReference type="PANTHER" id="PTHR23206">
    <property type="entry name" value="MASK PROTEIN"/>
    <property type="match status" value="1"/>
</dbReference>
<dbReference type="PROSITE" id="PS50088">
    <property type="entry name" value="ANK_REPEAT"/>
    <property type="match status" value="1"/>
</dbReference>
<evidence type="ECO:0000313" key="5">
    <source>
        <dbReference type="EMBL" id="MCU7553411.1"/>
    </source>
</evidence>
<evidence type="ECO:0000313" key="6">
    <source>
        <dbReference type="Proteomes" id="UP001209257"/>
    </source>
</evidence>
<comment type="caution">
    <text evidence="5">The sequence shown here is derived from an EMBL/GenBank/DDBJ whole genome shotgun (WGS) entry which is preliminary data.</text>
</comment>
<dbReference type="EMBL" id="JAOTJC010000004">
    <property type="protein sequence ID" value="MCU7553411.1"/>
    <property type="molecule type" value="Genomic_DNA"/>
</dbReference>
<feature type="transmembrane region" description="Helical" evidence="4">
    <location>
        <begin position="12"/>
        <end position="32"/>
    </location>
</feature>
<proteinExistence type="predicted"/>
<accession>A0ABT2VJJ8</accession>
<evidence type="ECO:0000256" key="4">
    <source>
        <dbReference type="SAM" id="Phobius"/>
    </source>
</evidence>
<keyword evidence="4" id="KW-0812">Transmembrane</keyword>
<evidence type="ECO:0000256" key="2">
    <source>
        <dbReference type="ARBA" id="ARBA00023043"/>
    </source>
</evidence>
<reference evidence="6" key="1">
    <citation type="submission" date="2023-07" db="EMBL/GenBank/DDBJ databases">
        <title>Study on multiphase classification of strain Alteromonas salexigens isolated from the Yellow Sea.</title>
        <authorList>
            <person name="Sun L."/>
        </authorList>
    </citation>
    <scope>NUCLEOTIDE SEQUENCE [LARGE SCALE GENOMIC DNA]</scope>
    <source>
        <strain evidence="6">ASW11-19</strain>
    </source>
</reference>
<feature type="repeat" description="ANK" evidence="3">
    <location>
        <begin position="58"/>
        <end position="86"/>
    </location>
</feature>
<keyword evidence="4" id="KW-1133">Transmembrane helix</keyword>
<dbReference type="InterPro" id="IPR036770">
    <property type="entry name" value="Ankyrin_rpt-contain_sf"/>
</dbReference>
<sequence>MPKTRHSYSKSPGTLGHSFFIGICLATFALTITTDHVRANHTAPTTHTVSGSQTITPGDGTPLTRAVALGNTELAAALLAQGADINQPVPLEGSALIVATKSDHPAMIGFLLAKGAEVNQVVAGDETALITASRLDRVSIARQLIAAGADINLGVNAETTGGKVWRTPLNQANSQTMRALLIDAGAREDGPTLRYR</sequence>
<keyword evidence="6" id="KW-1185">Reference proteome</keyword>
<name>A0ABT2VJJ8_9ALTE</name>
<organism evidence="5 6">
    <name type="scientific">Alteromonas salexigens</name>
    <dbReference type="NCBI Taxonomy" id="2982530"/>
    <lineage>
        <taxon>Bacteria</taxon>
        <taxon>Pseudomonadati</taxon>
        <taxon>Pseudomonadota</taxon>
        <taxon>Gammaproteobacteria</taxon>
        <taxon>Alteromonadales</taxon>
        <taxon>Alteromonadaceae</taxon>
        <taxon>Alteromonas/Salinimonas group</taxon>
        <taxon>Alteromonas</taxon>
    </lineage>
</organism>
<dbReference type="InterPro" id="IPR002110">
    <property type="entry name" value="Ankyrin_rpt"/>
</dbReference>
<dbReference type="SMART" id="SM00248">
    <property type="entry name" value="ANK"/>
    <property type="match status" value="3"/>
</dbReference>
<dbReference type="SUPFAM" id="SSF48403">
    <property type="entry name" value="Ankyrin repeat"/>
    <property type="match status" value="1"/>
</dbReference>
<evidence type="ECO:0000256" key="1">
    <source>
        <dbReference type="ARBA" id="ARBA00022737"/>
    </source>
</evidence>
<gene>
    <name evidence="5" type="ORF">OCL06_02225</name>
</gene>
<dbReference type="PANTHER" id="PTHR23206:SF5">
    <property type="entry name" value="ANKYRIN REPEAT AND KH DOMAIN-CONTAINING PROTEIN 1"/>
    <property type="match status" value="1"/>
</dbReference>
<keyword evidence="2 3" id="KW-0040">ANK repeat</keyword>
<dbReference type="Pfam" id="PF12796">
    <property type="entry name" value="Ank_2"/>
    <property type="match status" value="1"/>
</dbReference>
<protein>
    <submittedName>
        <fullName evidence="5">Ankyrin repeat domain-containing protein</fullName>
    </submittedName>
</protein>
<keyword evidence="1" id="KW-0677">Repeat</keyword>
<dbReference type="Gene3D" id="1.25.40.20">
    <property type="entry name" value="Ankyrin repeat-containing domain"/>
    <property type="match status" value="1"/>
</dbReference>
<dbReference type="PROSITE" id="PS50297">
    <property type="entry name" value="ANK_REP_REGION"/>
    <property type="match status" value="1"/>
</dbReference>
<dbReference type="InterPro" id="IPR051631">
    <property type="entry name" value="Ankyrin-KH/SAM_domain"/>
</dbReference>